<comment type="caution">
    <text evidence="2">The sequence shown here is derived from an EMBL/GenBank/DDBJ whole genome shotgun (WGS) entry which is preliminary data.</text>
</comment>
<evidence type="ECO:0000313" key="3">
    <source>
        <dbReference type="Proteomes" id="UP000029386"/>
    </source>
</evidence>
<dbReference type="Pfam" id="PF01877">
    <property type="entry name" value="RNA_binding"/>
    <property type="match status" value="1"/>
</dbReference>
<keyword evidence="3" id="KW-1185">Reference proteome</keyword>
<dbReference type="Gene3D" id="3.30.1440.10">
    <property type="match status" value="1"/>
</dbReference>
<evidence type="ECO:0000313" key="2">
    <source>
        <dbReference type="EMBL" id="KFM14359.1"/>
    </source>
</evidence>
<comment type="similarity">
    <text evidence="1">Belongs to the UPF0201 family.</text>
</comment>
<dbReference type="STRING" id="1502291.AAA799D11_01714"/>
<dbReference type="SUPFAM" id="SSF55282">
    <property type="entry name" value="RL5-like"/>
    <property type="match status" value="1"/>
</dbReference>
<dbReference type="PATRIC" id="fig|1502291.3.peg.1544"/>
<evidence type="ECO:0000256" key="1">
    <source>
        <dbReference type="HAMAP-Rule" id="MF_01112"/>
    </source>
</evidence>
<reference evidence="2 3" key="1">
    <citation type="submission" date="2014-06" db="EMBL/GenBank/DDBJ databases">
        <authorList>
            <person name="Ngugi D.K."/>
            <person name="Blom J."/>
            <person name="Alam I."/>
            <person name="Rashid M."/>
            <person name="Baalawi W."/>
            <person name="Zhang G."/>
            <person name="Hikmawan T."/>
            <person name="Guan Y."/>
            <person name="Antunes A."/>
            <person name="Siam R."/>
            <person name="El-Dorry H."/>
            <person name="Bajic V."/>
            <person name="Stingl U."/>
        </authorList>
    </citation>
    <scope>NUCLEOTIDE SEQUENCE [LARGE SCALE GENOMIC DNA]</scope>
    <source>
        <strain evidence="2">SCGC AAA799-D11</strain>
    </source>
</reference>
<dbReference type="PANTHER" id="PTHR39652:SF1">
    <property type="entry name" value="UPF0201 PROTEIN TK1335"/>
    <property type="match status" value="1"/>
</dbReference>
<name>A0A087RLK5_9ARCH</name>
<dbReference type="PANTHER" id="PTHR39652">
    <property type="entry name" value="UPF0201 PROTEIN TK1335"/>
    <property type="match status" value="1"/>
</dbReference>
<organism evidence="2 3">
    <name type="scientific">Marine Group I thaumarchaeote SCGC AAA799-D11</name>
    <dbReference type="NCBI Taxonomy" id="1502291"/>
    <lineage>
        <taxon>Archaea</taxon>
        <taxon>Nitrososphaerota</taxon>
        <taxon>Marine Group I</taxon>
    </lineage>
</organism>
<protein>
    <recommendedName>
        <fullName evidence="1">UPF0201 protein AAA799D11_01714</fullName>
    </recommendedName>
</protein>
<accession>A0A087RLK5</accession>
<sequence>MKTPNFNCKIEMFCAINPSEDSEKTQKAISNIFPYSEIKAENSSVYAESKDLNSLEKVYEIVHSKQSQKTYRRNMQKNLRDDSTWFYLNKQAAFVEKIAICEESGESPLGPIKVILTSSKIDEIIDWFVYGDEN</sequence>
<dbReference type="EMBL" id="JOSY01000077">
    <property type="protein sequence ID" value="KFM14359.1"/>
    <property type="molecule type" value="Genomic_DNA"/>
</dbReference>
<proteinExistence type="inferred from homology"/>
<dbReference type="HAMAP" id="MF_01112">
    <property type="entry name" value="UPF0201"/>
    <property type="match status" value="1"/>
</dbReference>
<dbReference type="InterPro" id="IPR002739">
    <property type="entry name" value="PAB1135-like"/>
</dbReference>
<dbReference type="AlphaFoldDB" id="A0A087RLK5"/>
<gene>
    <name evidence="2" type="ORF">AAA799D11_01714</name>
</gene>
<dbReference type="Proteomes" id="UP000029386">
    <property type="component" value="Unassembled WGS sequence"/>
</dbReference>
<dbReference type="InterPro" id="IPR022803">
    <property type="entry name" value="Ribosomal_uL5_dom_sf"/>
</dbReference>